<reference evidence="8 9" key="1">
    <citation type="submission" date="2022-04" db="EMBL/GenBank/DDBJ databases">
        <title>Spirosoma sp. strain RP8 genome sequencing and assembly.</title>
        <authorList>
            <person name="Jung Y."/>
        </authorList>
    </citation>
    <scope>NUCLEOTIDE SEQUENCE [LARGE SCALE GENOMIC DNA]</scope>
    <source>
        <strain evidence="8 9">RP8</strain>
    </source>
</reference>
<dbReference type="PANTHER" id="PTHR43547">
    <property type="entry name" value="TWO-COMPONENT HISTIDINE KINASE"/>
    <property type="match status" value="1"/>
</dbReference>
<comment type="caution">
    <text evidence="8">The sequence shown here is derived from an EMBL/GenBank/DDBJ whole genome shotgun (WGS) entry which is preliminary data.</text>
</comment>
<dbReference type="EC" id="2.7.13.3" evidence="2"/>
<dbReference type="Pfam" id="PF08448">
    <property type="entry name" value="PAS_4"/>
    <property type="match status" value="1"/>
</dbReference>
<evidence type="ECO:0000313" key="9">
    <source>
        <dbReference type="Proteomes" id="UP001202180"/>
    </source>
</evidence>
<dbReference type="Pfam" id="PF02518">
    <property type="entry name" value="HATPase_c"/>
    <property type="match status" value="1"/>
</dbReference>
<dbReference type="SUPFAM" id="SSF55781">
    <property type="entry name" value="GAF domain-like"/>
    <property type="match status" value="1"/>
</dbReference>
<dbReference type="InterPro" id="IPR029016">
    <property type="entry name" value="GAF-like_dom_sf"/>
</dbReference>
<feature type="compositionally biased region" description="Basic and acidic residues" evidence="5">
    <location>
        <begin position="370"/>
        <end position="379"/>
    </location>
</feature>
<evidence type="ECO:0000256" key="3">
    <source>
        <dbReference type="ARBA" id="ARBA00022553"/>
    </source>
</evidence>
<dbReference type="PROSITE" id="PS50110">
    <property type="entry name" value="RESPONSE_REGULATORY"/>
    <property type="match status" value="1"/>
</dbReference>
<dbReference type="InterPro" id="IPR011006">
    <property type="entry name" value="CheY-like_superfamily"/>
</dbReference>
<dbReference type="NCBIfam" id="TIGR00229">
    <property type="entry name" value="sensory_box"/>
    <property type="match status" value="1"/>
</dbReference>
<dbReference type="PANTHER" id="PTHR43547:SF2">
    <property type="entry name" value="HYBRID SIGNAL TRANSDUCTION HISTIDINE KINASE C"/>
    <property type="match status" value="1"/>
</dbReference>
<dbReference type="Gene3D" id="3.30.450.20">
    <property type="entry name" value="PAS domain"/>
    <property type="match status" value="2"/>
</dbReference>
<dbReference type="SMART" id="SM00388">
    <property type="entry name" value="HisKA"/>
    <property type="match status" value="1"/>
</dbReference>
<dbReference type="InterPro" id="IPR035965">
    <property type="entry name" value="PAS-like_dom_sf"/>
</dbReference>
<dbReference type="InterPro" id="IPR003594">
    <property type="entry name" value="HATPase_dom"/>
</dbReference>
<dbReference type="InterPro" id="IPR036097">
    <property type="entry name" value="HisK_dim/P_sf"/>
</dbReference>
<feature type="domain" description="Response regulatory" evidence="7">
    <location>
        <begin position="692"/>
        <end position="808"/>
    </location>
</feature>
<dbReference type="InterPro" id="IPR036890">
    <property type="entry name" value="HATPase_C_sf"/>
</dbReference>
<dbReference type="Pfam" id="PF00512">
    <property type="entry name" value="HisKA"/>
    <property type="match status" value="1"/>
</dbReference>
<proteinExistence type="predicted"/>
<sequence length="811" mass="90594">MATTDPQQNASLDPFASAYAAAFANMDQGFCFLEKVDTPANKPPDFRYQMVNPAFEKHTGLTNVIGKTSRQVVPQLDERIITLYEQVARTGQSTQFQTYVAPLDRWIEANVFPISQQPAQIAVLFTNITDRKRAEEAQQVSEVTYRTLFETMEQGFGIGQILPADQQAGRPMDYQWLEVNPRFEQLTGLARADVLSQTTRQLIPGLEETWYEGYGHVAATGETVSFEAYSPVLSRWFEVYVFALGSPASRRVGVLFSNTTERKQQQKRQALLLKLADAIRPLTASGDIMTTVSELIGRHYEVDRCGFAELPPPYNQLVISRDWTKAGMPSRQDAYPLSSWSGELIRRLRSGQTVVDDAGKDSQNPPPEAPSKRAGDRGSRIWAPRLKEGQWVGSFFVEDAPSRFWNEADVGLLEEIAERTWAAVERARAEEALGEEYRRKDEFMAMLAHELRNPLASLANTLLVLQLTRGTDENLSYPQAVGQMSQQVGHMSRMVDDLLDVGRIRYGLIQLHRKPLDLVTLMRQTVETVKPFYSQQRRQLSVSLPPYALPMLGDETRLVQVVMNLLTNGLRYTNPGGHVWVSLQLEKDEAQPKQALLRVKDDGIGIALDRQATIFDIFVQGETTLDRPRGGLGLGLAVVKQLVVLHEGSIEVHSPGVGEGSEFLVRLPLKPESAALELPHLPVFNTATGKGRVLVIEDNQTLADMTARLVALSGYEARVSYSGMDGLVVAEQWRPDVILLDLGLPHLDGFEVNRRLREQSWGQSLPIVALTGYSPQSFQARTEQAGFAAYLIKPLNLPQLRKLLSEVVPDQ</sequence>
<evidence type="ECO:0000256" key="4">
    <source>
        <dbReference type="PROSITE-ProRule" id="PRU00169"/>
    </source>
</evidence>
<dbReference type="RefSeq" id="WP_248479917.1">
    <property type="nucleotide sequence ID" value="NZ_JALPRF010000007.1"/>
</dbReference>
<evidence type="ECO:0000259" key="7">
    <source>
        <dbReference type="PROSITE" id="PS50110"/>
    </source>
</evidence>
<dbReference type="InterPro" id="IPR000014">
    <property type="entry name" value="PAS"/>
</dbReference>
<evidence type="ECO:0000259" key="6">
    <source>
        <dbReference type="PROSITE" id="PS50109"/>
    </source>
</evidence>
<dbReference type="CDD" id="cd00082">
    <property type="entry name" value="HisKA"/>
    <property type="match status" value="1"/>
</dbReference>
<dbReference type="InterPro" id="IPR004358">
    <property type="entry name" value="Sig_transdc_His_kin-like_C"/>
</dbReference>
<dbReference type="PROSITE" id="PS50109">
    <property type="entry name" value="HIS_KIN"/>
    <property type="match status" value="1"/>
</dbReference>
<dbReference type="InterPro" id="IPR001789">
    <property type="entry name" value="Sig_transdc_resp-reg_receiver"/>
</dbReference>
<dbReference type="PRINTS" id="PR00344">
    <property type="entry name" value="BCTRLSENSOR"/>
</dbReference>
<keyword evidence="9" id="KW-1185">Reference proteome</keyword>
<keyword evidence="3 4" id="KW-0597">Phosphoprotein</keyword>
<dbReference type="Gene3D" id="3.30.565.10">
    <property type="entry name" value="Histidine kinase-like ATPase, C-terminal domain"/>
    <property type="match status" value="1"/>
</dbReference>
<dbReference type="SUPFAM" id="SSF55874">
    <property type="entry name" value="ATPase domain of HSP90 chaperone/DNA topoisomerase II/histidine kinase"/>
    <property type="match status" value="1"/>
</dbReference>
<name>A0ABT0HSR2_9BACT</name>
<gene>
    <name evidence="8" type="ORF">M0L20_25260</name>
</gene>
<dbReference type="Gene3D" id="3.40.50.2300">
    <property type="match status" value="1"/>
</dbReference>
<organism evidence="8 9">
    <name type="scientific">Spirosoma liriopis</name>
    <dbReference type="NCBI Taxonomy" id="2937440"/>
    <lineage>
        <taxon>Bacteria</taxon>
        <taxon>Pseudomonadati</taxon>
        <taxon>Bacteroidota</taxon>
        <taxon>Cytophagia</taxon>
        <taxon>Cytophagales</taxon>
        <taxon>Cytophagaceae</taxon>
        <taxon>Spirosoma</taxon>
    </lineage>
</organism>
<dbReference type="SUPFAM" id="SSF47384">
    <property type="entry name" value="Homodimeric domain of signal transducing histidine kinase"/>
    <property type="match status" value="1"/>
</dbReference>
<dbReference type="InterPro" id="IPR013656">
    <property type="entry name" value="PAS_4"/>
</dbReference>
<evidence type="ECO:0000256" key="2">
    <source>
        <dbReference type="ARBA" id="ARBA00012438"/>
    </source>
</evidence>
<dbReference type="SUPFAM" id="SSF55785">
    <property type="entry name" value="PYP-like sensor domain (PAS domain)"/>
    <property type="match status" value="2"/>
</dbReference>
<dbReference type="Gene3D" id="1.10.287.130">
    <property type="match status" value="1"/>
</dbReference>
<dbReference type="Pfam" id="PF00072">
    <property type="entry name" value="Response_reg"/>
    <property type="match status" value="1"/>
</dbReference>
<keyword evidence="8" id="KW-0067">ATP-binding</keyword>
<evidence type="ECO:0000256" key="5">
    <source>
        <dbReference type="SAM" id="MobiDB-lite"/>
    </source>
</evidence>
<dbReference type="Gene3D" id="3.30.450.40">
    <property type="match status" value="1"/>
</dbReference>
<dbReference type="InterPro" id="IPR003661">
    <property type="entry name" value="HisK_dim/P_dom"/>
</dbReference>
<keyword evidence="8" id="KW-0547">Nucleotide-binding</keyword>
<comment type="catalytic activity">
    <reaction evidence="1">
        <text>ATP + protein L-histidine = ADP + protein N-phospho-L-histidine.</text>
        <dbReference type="EC" id="2.7.13.3"/>
    </reaction>
</comment>
<protein>
    <recommendedName>
        <fullName evidence="2">histidine kinase</fullName>
        <ecNumber evidence="2">2.7.13.3</ecNumber>
    </recommendedName>
</protein>
<dbReference type="SUPFAM" id="SSF52172">
    <property type="entry name" value="CheY-like"/>
    <property type="match status" value="1"/>
</dbReference>
<evidence type="ECO:0000256" key="1">
    <source>
        <dbReference type="ARBA" id="ARBA00000085"/>
    </source>
</evidence>
<dbReference type="InterPro" id="IPR005467">
    <property type="entry name" value="His_kinase_dom"/>
</dbReference>
<dbReference type="SMART" id="SM00387">
    <property type="entry name" value="HATPase_c"/>
    <property type="match status" value="1"/>
</dbReference>
<dbReference type="GO" id="GO:0005524">
    <property type="term" value="F:ATP binding"/>
    <property type="evidence" value="ECO:0007669"/>
    <property type="project" value="UniProtKB-KW"/>
</dbReference>
<dbReference type="Proteomes" id="UP001202180">
    <property type="component" value="Unassembled WGS sequence"/>
</dbReference>
<accession>A0ABT0HSR2</accession>
<dbReference type="SMART" id="SM00448">
    <property type="entry name" value="REC"/>
    <property type="match status" value="1"/>
</dbReference>
<feature type="domain" description="Histidine kinase" evidence="6">
    <location>
        <begin position="446"/>
        <end position="671"/>
    </location>
</feature>
<dbReference type="CDD" id="cd00130">
    <property type="entry name" value="PAS"/>
    <property type="match status" value="1"/>
</dbReference>
<dbReference type="EMBL" id="JALPRF010000007">
    <property type="protein sequence ID" value="MCK8495204.1"/>
    <property type="molecule type" value="Genomic_DNA"/>
</dbReference>
<feature type="modified residue" description="4-aspartylphosphate" evidence="4">
    <location>
        <position position="741"/>
    </location>
</feature>
<evidence type="ECO:0000313" key="8">
    <source>
        <dbReference type="EMBL" id="MCK8495204.1"/>
    </source>
</evidence>
<feature type="region of interest" description="Disordered" evidence="5">
    <location>
        <begin position="353"/>
        <end position="379"/>
    </location>
</feature>